<feature type="binding site" evidence="5">
    <location>
        <begin position="358"/>
        <end position="359"/>
    </location>
    <ligand>
        <name>S-methyl-5'-thioadenosine</name>
        <dbReference type="ChEBI" id="CHEBI:17509"/>
    </ligand>
</feature>
<dbReference type="PANTHER" id="PTHR43317:SF1">
    <property type="entry name" value="THERMOSPERMINE SYNTHASE ACAULIS5"/>
    <property type="match status" value="1"/>
</dbReference>
<dbReference type="eggNOG" id="COG4262">
    <property type="taxonomic scope" value="Bacteria"/>
</dbReference>
<dbReference type="SUPFAM" id="SSF53335">
    <property type="entry name" value="S-adenosyl-L-methionine-dependent methyltransferases"/>
    <property type="match status" value="1"/>
</dbReference>
<dbReference type="Proteomes" id="UP000004095">
    <property type="component" value="Unassembled WGS sequence"/>
</dbReference>
<dbReference type="AlphaFoldDB" id="A1ZJN6"/>
<dbReference type="EMBL" id="AAWS01000011">
    <property type="protein sequence ID" value="EAY29339.1"/>
    <property type="molecule type" value="Genomic_DNA"/>
</dbReference>
<dbReference type="HAMAP" id="MF_00198">
    <property type="entry name" value="Spermidine_synth"/>
    <property type="match status" value="1"/>
</dbReference>
<dbReference type="RefSeq" id="WP_002696324.1">
    <property type="nucleotide sequence ID" value="NZ_AAWS01000011.1"/>
</dbReference>
<comment type="caution">
    <text evidence="8">The sequence shown here is derived from an EMBL/GenBank/DDBJ whole genome shotgun (WGS) entry which is preliminary data.</text>
</comment>
<keyword evidence="5" id="KW-0812">Transmembrane</keyword>
<keyword evidence="9" id="KW-1185">Reference proteome</keyword>
<evidence type="ECO:0000313" key="9">
    <source>
        <dbReference type="Proteomes" id="UP000004095"/>
    </source>
</evidence>
<dbReference type="UniPathway" id="UPA00248">
    <property type="reaction ID" value="UER00314"/>
</dbReference>
<feature type="transmembrane region" description="Helical" evidence="5">
    <location>
        <begin position="111"/>
        <end position="132"/>
    </location>
</feature>
<dbReference type="FunFam" id="3.40.50.150:FF:000088">
    <property type="entry name" value="Polyamine aminopropyltransferase"/>
    <property type="match status" value="1"/>
</dbReference>
<evidence type="ECO:0000313" key="8">
    <source>
        <dbReference type="EMBL" id="EAY29339.1"/>
    </source>
</evidence>
<dbReference type="PROSITE" id="PS51006">
    <property type="entry name" value="PABS_2"/>
    <property type="match status" value="1"/>
</dbReference>
<dbReference type="EC" id="2.5.1.16" evidence="5"/>
<accession>A1ZJN6</accession>
<comment type="pathway">
    <text evidence="5">Amine and polyamine biosynthesis; spermidine biosynthesis; spermidine from putrescine: step 1/1.</text>
</comment>
<comment type="subunit">
    <text evidence="5">Homodimer or homotetramer.</text>
</comment>
<dbReference type="GO" id="GO:0008295">
    <property type="term" value="P:spermidine biosynthetic process"/>
    <property type="evidence" value="ECO:0007669"/>
    <property type="project" value="UniProtKB-UniRule"/>
</dbReference>
<sequence>MNKPSNIQTSLTQKASVPILLVSVFIIAICGILYELLISSISSYFLGSSVLHFSLTIGLFLSFMGLGAYLSKFIPDKHLLDRFIMIEVWLGIIGGASGALLYVSYAITENYYLIAFLLLGSIGTLVGIEIPILTRIIRGYFNLKDTLAQVLSFDYLGALIASILFPLFLLPYLGLTRTSFFIGLLNLSVGIFNMLVFKKQLVRFKRKLTFTLLITALYIIGFFSAFTISGYFEQFLYQDDIVFTKQSRYQRLVVTQWKNDTRLYIDGNLQFSSVDEYRYHEPLVHIPLALAKKPESVLFLGAGDGLAIREILKHPHIQQIHVVDLDPEMTKLGKSHPVFKRLNQSAFYNPKVKVFNQDAFKFVEKDAKQLYSLIIIDLPDPNDINVGKLYTREFYSLVKRRLAKDGAMVTQSTSPFFARKAFWCVNQTLQSVFPAVVPYTVNVPSFGQWGFNIALSYPLAPQGKQFSKEGMANYLNRQLFDEHPHLKGKLRYLTPAVLNSFMYFDKDMTRLPTEVNTLNTQKLVQYYEEGWRNYNR</sequence>
<comment type="subcellular location">
    <subcellularLocation>
        <location evidence="5">Cell membrane</location>
        <topology evidence="5">Multi-pass membrane protein</topology>
    </subcellularLocation>
</comment>
<gene>
    <name evidence="5" type="primary">speE</name>
    <name evidence="8" type="ORF">M23134_01395</name>
</gene>
<evidence type="ECO:0000256" key="6">
    <source>
        <dbReference type="PROSITE-ProRule" id="PRU00354"/>
    </source>
</evidence>
<evidence type="ECO:0000256" key="5">
    <source>
        <dbReference type="HAMAP-Rule" id="MF_00198"/>
    </source>
</evidence>
<feature type="transmembrane region" description="Helical" evidence="5">
    <location>
        <begin position="153"/>
        <end position="173"/>
    </location>
</feature>
<comment type="function">
    <text evidence="5">Catalyzes the irreversible transfer of a propylamine group from the amino donor S-adenosylmethioninamine (decarboxy-AdoMet) to putrescine (1,4-diaminobutane) to yield spermidine.</text>
</comment>
<keyword evidence="5" id="KW-1003">Cell membrane</keyword>
<dbReference type="PANTHER" id="PTHR43317">
    <property type="entry name" value="THERMOSPERMINE SYNTHASE ACAULIS5"/>
    <property type="match status" value="1"/>
</dbReference>
<proteinExistence type="inferred from homology"/>
<dbReference type="InterPro" id="IPR029063">
    <property type="entry name" value="SAM-dependent_MTases_sf"/>
</dbReference>
<reference evidence="8 9" key="1">
    <citation type="submission" date="2007-01" db="EMBL/GenBank/DDBJ databases">
        <authorList>
            <person name="Haygood M."/>
            <person name="Podell S."/>
            <person name="Anderson C."/>
            <person name="Hopkinson B."/>
            <person name="Roe K."/>
            <person name="Barbeau K."/>
            <person name="Gaasterland T."/>
            <person name="Ferriera S."/>
            <person name="Johnson J."/>
            <person name="Kravitz S."/>
            <person name="Beeson K."/>
            <person name="Sutton G."/>
            <person name="Rogers Y.-H."/>
            <person name="Friedman R."/>
            <person name="Frazier M."/>
            <person name="Venter J.C."/>
        </authorList>
    </citation>
    <scope>NUCLEOTIDE SEQUENCE [LARGE SCALE GENOMIC DNA]</scope>
    <source>
        <strain evidence="8 9">ATCC 23134</strain>
    </source>
</reference>
<dbReference type="InterPro" id="IPR001045">
    <property type="entry name" value="Spermi_synthase"/>
</dbReference>
<evidence type="ECO:0000256" key="1">
    <source>
        <dbReference type="ARBA" id="ARBA00007867"/>
    </source>
</evidence>
<evidence type="ECO:0000259" key="7">
    <source>
        <dbReference type="PROSITE" id="PS51006"/>
    </source>
</evidence>
<dbReference type="OrthoDB" id="9793120at2"/>
<dbReference type="InterPro" id="IPR030374">
    <property type="entry name" value="PABS"/>
</dbReference>
<keyword evidence="5" id="KW-1133">Transmembrane helix</keyword>
<dbReference type="NCBIfam" id="NF037959">
    <property type="entry name" value="MFS_SpdSyn"/>
    <property type="match status" value="1"/>
</dbReference>
<keyword evidence="4 5" id="KW-0620">Polyamine biosynthesis</keyword>
<feature type="binding site" evidence="5">
    <location>
        <position position="324"/>
    </location>
    <ligand>
        <name>S-methyl-5'-thioadenosine</name>
        <dbReference type="ChEBI" id="CHEBI:17509"/>
    </ligand>
</feature>
<dbReference type="GO" id="GO:0010487">
    <property type="term" value="F:thermospermine synthase activity"/>
    <property type="evidence" value="ECO:0007669"/>
    <property type="project" value="UniProtKB-ARBA"/>
</dbReference>
<dbReference type="NCBIfam" id="NF002956">
    <property type="entry name" value="PRK03612.1"/>
    <property type="match status" value="1"/>
</dbReference>
<comment type="catalytic activity">
    <reaction evidence="5">
        <text>S-adenosyl 3-(methylsulfanyl)propylamine + putrescine = S-methyl-5'-thioadenosine + spermidine + H(+)</text>
        <dbReference type="Rhea" id="RHEA:12721"/>
        <dbReference type="ChEBI" id="CHEBI:15378"/>
        <dbReference type="ChEBI" id="CHEBI:17509"/>
        <dbReference type="ChEBI" id="CHEBI:57443"/>
        <dbReference type="ChEBI" id="CHEBI:57834"/>
        <dbReference type="ChEBI" id="CHEBI:326268"/>
        <dbReference type="EC" id="2.5.1.16"/>
    </reaction>
</comment>
<name>A1ZJN6_MICM2</name>
<organism evidence="8 9">
    <name type="scientific">Microscilla marina ATCC 23134</name>
    <dbReference type="NCBI Taxonomy" id="313606"/>
    <lineage>
        <taxon>Bacteria</taxon>
        <taxon>Pseudomonadati</taxon>
        <taxon>Bacteroidota</taxon>
        <taxon>Cytophagia</taxon>
        <taxon>Cytophagales</taxon>
        <taxon>Microscillaceae</taxon>
        <taxon>Microscilla</taxon>
    </lineage>
</organism>
<protein>
    <recommendedName>
        <fullName evidence="5">Polyamine aminopropyltransferase</fullName>
    </recommendedName>
    <alternativeName>
        <fullName evidence="5">Putrescine aminopropyltransferase</fullName>
        <shortName evidence="5">PAPT</shortName>
    </alternativeName>
    <alternativeName>
        <fullName evidence="5">Spermidine synthase</fullName>
        <shortName evidence="5">SPDS</shortName>
        <shortName evidence="5">SPDSY</shortName>
        <ecNumber evidence="5">2.5.1.16</ecNumber>
    </alternativeName>
</protein>
<dbReference type="GO" id="GO:0004766">
    <property type="term" value="F:spermidine synthase activity"/>
    <property type="evidence" value="ECO:0007669"/>
    <property type="project" value="UniProtKB-UniRule"/>
</dbReference>
<feature type="binding site" evidence="5">
    <location>
        <position position="250"/>
    </location>
    <ligand>
        <name>S-methyl-5'-thioadenosine</name>
        <dbReference type="ChEBI" id="CHEBI:17509"/>
    </ligand>
</feature>
<feature type="binding site" evidence="5">
    <location>
        <position position="304"/>
    </location>
    <ligand>
        <name>spermidine</name>
        <dbReference type="ChEBI" id="CHEBI:57834"/>
    </ligand>
</feature>
<evidence type="ECO:0000256" key="2">
    <source>
        <dbReference type="ARBA" id="ARBA00022679"/>
    </source>
</evidence>
<dbReference type="CDD" id="cd02440">
    <property type="entry name" value="AdoMet_MTases"/>
    <property type="match status" value="1"/>
</dbReference>
<feature type="binding site" evidence="5">
    <location>
        <position position="280"/>
    </location>
    <ligand>
        <name>spermidine</name>
        <dbReference type="ChEBI" id="CHEBI:57834"/>
    </ligand>
</feature>
<evidence type="ECO:0000256" key="4">
    <source>
        <dbReference type="ARBA" id="ARBA00023115"/>
    </source>
</evidence>
<feature type="transmembrane region" description="Helical" evidence="5">
    <location>
        <begin position="20"/>
        <end position="45"/>
    </location>
</feature>
<feature type="transmembrane region" description="Helical" evidence="5">
    <location>
        <begin position="83"/>
        <end position="105"/>
    </location>
</feature>
<dbReference type="Pfam" id="PF01564">
    <property type="entry name" value="Spermine_synth"/>
    <property type="match status" value="1"/>
</dbReference>
<evidence type="ECO:0000256" key="3">
    <source>
        <dbReference type="ARBA" id="ARBA00023066"/>
    </source>
</evidence>
<feature type="domain" description="PABS" evidence="7">
    <location>
        <begin position="220"/>
        <end position="456"/>
    </location>
</feature>
<dbReference type="Gene3D" id="3.40.50.150">
    <property type="entry name" value="Vaccinia Virus protein VP39"/>
    <property type="match status" value="1"/>
</dbReference>
<dbReference type="GO" id="GO:0005886">
    <property type="term" value="C:plasma membrane"/>
    <property type="evidence" value="ECO:0007669"/>
    <property type="project" value="UniProtKB-SubCell"/>
</dbReference>
<comment type="similarity">
    <text evidence="1 5">Belongs to the spermidine/spermine synthase family.</text>
</comment>
<feature type="transmembrane region" description="Helical" evidence="5">
    <location>
        <begin position="51"/>
        <end position="71"/>
    </location>
</feature>
<comment type="caution">
    <text evidence="5">Lacks conserved residue(s) required for the propagation of feature annotation.</text>
</comment>
<keyword evidence="3 5" id="KW-0745">Spermidine biosynthesis</keyword>
<feature type="transmembrane region" description="Helical" evidence="5">
    <location>
        <begin position="209"/>
        <end position="232"/>
    </location>
</feature>
<feature type="active site" description="Proton acceptor" evidence="5 6">
    <location>
        <position position="377"/>
    </location>
</feature>
<feature type="transmembrane region" description="Helical" evidence="5">
    <location>
        <begin position="179"/>
        <end position="197"/>
    </location>
</feature>
<keyword evidence="5" id="KW-0472">Membrane</keyword>
<keyword evidence="2 5" id="KW-0808">Transferase</keyword>